<comment type="function">
    <text evidence="5">Involved in formation and maintenance of cell shape.</text>
</comment>
<sequence length="303" mass="34309">MAPRLFHPLFFAVNERTFMDKQDKGQEQFEFQSFGLKGKTIFFCLLSIALMFLDHRTPYLRLPKYYLEEMIHPLSLIAEAPYRGIETLKQWYTEKEELLQRIATLEEKELYLAYETQQMAALTAENRRLRLLLQSSSKLDHSTIIAQLININSDPYRHIVLLNRGANQGVKENLPVLNNLGIVGQTVSVSPSSSKVILITDPHHSLPVEVNRNGIRGIANGNGKLNEIEISNIAFDDDVKVGDLLVTSGLDERFPQGYPVAVIKTITVDSTGYFAKIIATPTAKLDRIREVLILTPGEYDDLH</sequence>
<comment type="caution">
    <text evidence="7">The sequence shown here is derived from an EMBL/GenBank/DDBJ whole genome shotgun (WGS) entry which is preliminary data.</text>
</comment>
<dbReference type="InterPro" id="IPR055342">
    <property type="entry name" value="MreC_beta-barrel_core"/>
</dbReference>
<dbReference type="Proteomes" id="UP000245217">
    <property type="component" value="Unassembled WGS sequence"/>
</dbReference>
<feature type="domain" description="Rod shape-determining protein MreC beta-barrel core" evidence="6">
    <location>
        <begin position="149"/>
        <end position="294"/>
    </location>
</feature>
<evidence type="ECO:0000256" key="1">
    <source>
        <dbReference type="ARBA" id="ARBA00009369"/>
    </source>
</evidence>
<dbReference type="EMBL" id="QEWW01000004">
    <property type="protein sequence ID" value="PWD85744.1"/>
    <property type="molecule type" value="Genomic_DNA"/>
</dbReference>
<evidence type="ECO:0000256" key="3">
    <source>
        <dbReference type="ARBA" id="ARBA00022960"/>
    </source>
</evidence>
<protein>
    <recommendedName>
        <fullName evidence="2 5">Cell shape-determining protein MreC</fullName>
    </recommendedName>
    <alternativeName>
        <fullName evidence="4 5">Cell shape protein MreC</fullName>
    </alternativeName>
</protein>
<evidence type="ECO:0000256" key="4">
    <source>
        <dbReference type="ARBA" id="ARBA00032089"/>
    </source>
</evidence>
<keyword evidence="3 5" id="KW-0133">Cell shape</keyword>
<dbReference type="AlphaFoldDB" id="A0A2U2AQ31"/>
<evidence type="ECO:0000313" key="9">
    <source>
        <dbReference type="Proteomes" id="UP000245059"/>
    </source>
</evidence>
<reference evidence="9 10" key="2">
    <citation type="submission" date="2018-05" db="EMBL/GenBank/DDBJ databases">
        <title>Ignatzschineria dubaiensis sp. nov., isolated from necrotic foot tissues of dromedaries (Camelus dromedarius) and associated maggots in Dubai, United Arab Emirates.</title>
        <authorList>
            <person name="Tsang C.C."/>
            <person name="Tang J.Y.M."/>
            <person name="Fong J.Y.H."/>
            <person name="Kinne J."/>
            <person name="Lee H.H."/>
            <person name="Joseph M."/>
            <person name="Jose S."/>
            <person name="Schuster R.K."/>
            <person name="Tang Y."/>
            <person name="Sivakumar S."/>
            <person name="Chen J.H.K."/>
            <person name="Teng J.L.L."/>
            <person name="Lau S.K.P."/>
            <person name="Wernery U."/>
            <person name="Woo P.C.Y."/>
        </authorList>
    </citation>
    <scope>NUCLEOTIDE SEQUENCE [LARGE SCALE GENOMIC DNA]</scope>
    <source>
        <strain evidence="9">UAE-HKU57</strain>
        <strain evidence="10">UAE-HKU58</strain>
    </source>
</reference>
<dbReference type="Gene3D" id="2.40.10.340">
    <property type="entry name" value="Rod shape-determining protein MreC, domain 1"/>
    <property type="match status" value="1"/>
</dbReference>
<dbReference type="InterPro" id="IPR007221">
    <property type="entry name" value="MreC"/>
</dbReference>
<evidence type="ECO:0000256" key="2">
    <source>
        <dbReference type="ARBA" id="ARBA00013855"/>
    </source>
</evidence>
<evidence type="ECO:0000313" key="10">
    <source>
        <dbReference type="Proteomes" id="UP000245217"/>
    </source>
</evidence>
<comment type="similarity">
    <text evidence="1 5">Belongs to the MreC family.</text>
</comment>
<gene>
    <name evidence="7" type="ORF">DC077_06835</name>
    <name evidence="8" type="ORF">DC078_06455</name>
</gene>
<dbReference type="PANTHER" id="PTHR34138">
    <property type="entry name" value="CELL SHAPE-DETERMINING PROTEIN MREC"/>
    <property type="match status" value="1"/>
</dbReference>
<name>A0A2U2AQ31_9GAMM</name>
<accession>A0A2U2AQ31</accession>
<reference evidence="7" key="1">
    <citation type="journal article" date="2018" name="Genome Announc.">
        <title>Ignatzschineria cameli sp. nov., isolated from necrotic foot tissue of dromedaries (Camelus dromedarius) and associated maggots (Wohlfahrtia species) in Dubai.</title>
        <authorList>
            <person name="Tsang C.C."/>
            <person name="Tang J.Y."/>
            <person name="Fong J.Y."/>
            <person name="Kinne J."/>
            <person name="Lee H.H."/>
            <person name="Joseph M."/>
            <person name="Jose S."/>
            <person name="Schuster R.K."/>
            <person name="Tang Y."/>
            <person name="Sivakumar S."/>
            <person name="Chen J.H."/>
            <person name="Teng J.L."/>
            <person name="Lau S.K."/>
            <person name="Wernery U."/>
            <person name="Woo P.C."/>
        </authorList>
    </citation>
    <scope>NUCLEOTIDE SEQUENCE</scope>
    <source>
        <strain evidence="7">UAE-HKU57</strain>
        <strain evidence="8">UAE-HKU58</strain>
    </source>
</reference>
<dbReference type="InterPro" id="IPR042177">
    <property type="entry name" value="Cell/Rod_1"/>
</dbReference>
<evidence type="ECO:0000313" key="8">
    <source>
        <dbReference type="EMBL" id="PWD91633.1"/>
    </source>
</evidence>
<proteinExistence type="inferred from homology"/>
<dbReference type="InterPro" id="IPR042175">
    <property type="entry name" value="Cell/Rod_MreC_2"/>
</dbReference>
<evidence type="ECO:0000259" key="6">
    <source>
        <dbReference type="Pfam" id="PF04085"/>
    </source>
</evidence>
<evidence type="ECO:0000256" key="5">
    <source>
        <dbReference type="PIRNR" id="PIRNR038471"/>
    </source>
</evidence>
<dbReference type="Proteomes" id="UP000245059">
    <property type="component" value="Unassembled WGS sequence"/>
</dbReference>
<dbReference type="PANTHER" id="PTHR34138:SF1">
    <property type="entry name" value="CELL SHAPE-DETERMINING PROTEIN MREC"/>
    <property type="match status" value="1"/>
</dbReference>
<organism evidence="7 9">
    <name type="scientific">Ignatzschineria cameli</name>
    <dbReference type="NCBI Taxonomy" id="2182793"/>
    <lineage>
        <taxon>Bacteria</taxon>
        <taxon>Pseudomonadati</taxon>
        <taxon>Pseudomonadota</taxon>
        <taxon>Gammaproteobacteria</taxon>
        <taxon>Cardiobacteriales</taxon>
        <taxon>Ignatzschineriaceae</taxon>
        <taxon>Ignatzschineria</taxon>
    </lineage>
</organism>
<dbReference type="GO" id="GO:0008360">
    <property type="term" value="P:regulation of cell shape"/>
    <property type="evidence" value="ECO:0007669"/>
    <property type="project" value="UniProtKB-KW"/>
</dbReference>
<dbReference type="PIRSF" id="PIRSF038471">
    <property type="entry name" value="MreC"/>
    <property type="match status" value="1"/>
</dbReference>
<dbReference type="GO" id="GO:0005886">
    <property type="term" value="C:plasma membrane"/>
    <property type="evidence" value="ECO:0007669"/>
    <property type="project" value="TreeGrafter"/>
</dbReference>
<dbReference type="Pfam" id="PF04085">
    <property type="entry name" value="MreC"/>
    <property type="match status" value="1"/>
</dbReference>
<evidence type="ECO:0000313" key="7">
    <source>
        <dbReference type="EMBL" id="PWD85744.1"/>
    </source>
</evidence>
<dbReference type="NCBIfam" id="TIGR00219">
    <property type="entry name" value="mreC"/>
    <property type="match status" value="1"/>
</dbReference>
<dbReference type="EMBL" id="QEWV01000005">
    <property type="protein sequence ID" value="PWD91633.1"/>
    <property type="molecule type" value="Genomic_DNA"/>
</dbReference>
<keyword evidence="10" id="KW-1185">Reference proteome</keyword>
<dbReference type="Gene3D" id="2.40.10.350">
    <property type="entry name" value="Rod shape-determining protein MreC, domain 2"/>
    <property type="match status" value="1"/>
</dbReference>